<dbReference type="EMBL" id="QSJW01000006">
    <property type="protein sequence ID" value="RHE11722.1"/>
    <property type="molecule type" value="Genomic_DNA"/>
</dbReference>
<protein>
    <submittedName>
        <fullName evidence="4">Preprotein translocase subunit TatB</fullName>
    </submittedName>
</protein>
<dbReference type="RefSeq" id="WP_005421894.1">
    <property type="nucleotide sequence ID" value="NZ_JAQDEF010000007.1"/>
</dbReference>
<evidence type="ECO:0000313" key="5">
    <source>
        <dbReference type="Proteomes" id="UP000284242"/>
    </source>
</evidence>
<dbReference type="Gene3D" id="3.30.110.40">
    <property type="entry name" value="TusA-like domain"/>
    <property type="match status" value="1"/>
</dbReference>
<reference evidence="5 6" key="1">
    <citation type="submission" date="2018-08" db="EMBL/GenBank/DDBJ databases">
        <title>A genome reference for cultivated species of the human gut microbiota.</title>
        <authorList>
            <person name="Zou Y."/>
            <person name="Xue W."/>
            <person name="Luo G."/>
        </authorList>
    </citation>
    <scope>NUCLEOTIDE SEQUENCE [LARGE SCALE GENOMIC DNA]</scope>
    <source>
        <strain evidence="3 5">AF21-24</strain>
        <strain evidence="2 7">AF25-21</strain>
        <strain evidence="4 6">AM29-25AC</strain>
    </source>
</reference>
<evidence type="ECO:0000313" key="7">
    <source>
        <dbReference type="Proteomes" id="UP000285839"/>
    </source>
</evidence>
<comment type="caution">
    <text evidence="4">The sequence shown here is derived from an EMBL/GenBank/DDBJ whole genome shotgun (WGS) entry which is preliminary data.</text>
</comment>
<evidence type="ECO:0000313" key="4">
    <source>
        <dbReference type="EMBL" id="RHE11722.1"/>
    </source>
</evidence>
<dbReference type="EMBL" id="QRVV01000004">
    <property type="protein sequence ID" value="RGS75730.1"/>
    <property type="molecule type" value="Genomic_DNA"/>
</dbReference>
<name>A0A414I6U0_9FIRM</name>
<dbReference type="CDD" id="cd03421">
    <property type="entry name" value="SirA_like_N"/>
    <property type="match status" value="1"/>
</dbReference>
<dbReference type="GeneID" id="79803141"/>
<evidence type="ECO:0000259" key="1">
    <source>
        <dbReference type="Pfam" id="PF01206"/>
    </source>
</evidence>
<dbReference type="Pfam" id="PF01206">
    <property type="entry name" value="TusA"/>
    <property type="match status" value="1"/>
</dbReference>
<dbReference type="EMBL" id="QRUH01000004">
    <property type="protein sequence ID" value="RGR49562.1"/>
    <property type="molecule type" value="Genomic_DNA"/>
</dbReference>
<dbReference type="Proteomes" id="UP000285839">
    <property type="component" value="Unassembled WGS sequence"/>
</dbReference>
<evidence type="ECO:0000313" key="2">
    <source>
        <dbReference type="EMBL" id="RGR49562.1"/>
    </source>
</evidence>
<dbReference type="InterPro" id="IPR001455">
    <property type="entry name" value="TusA-like"/>
</dbReference>
<dbReference type="Proteomes" id="UP000284644">
    <property type="component" value="Unassembled WGS sequence"/>
</dbReference>
<dbReference type="AlphaFoldDB" id="A0A414I6U0"/>
<sequence>MKRVDARGLSCPEPVIQTKTAMASKEAEYEVLVDNVVAKENVSRFVMHQGYQVNVEEQGDDFLLKITK</sequence>
<gene>
    <name evidence="4" type="ORF">DW767_09950</name>
    <name evidence="3" type="ORF">DWX77_02885</name>
    <name evidence="2" type="ORF">DWY46_07115</name>
</gene>
<dbReference type="InterPro" id="IPR036868">
    <property type="entry name" value="TusA-like_sf"/>
</dbReference>
<accession>A0A414I6U0</accession>
<dbReference type="Proteomes" id="UP000284242">
    <property type="component" value="Unassembled WGS sequence"/>
</dbReference>
<feature type="domain" description="UPF0033" evidence="1">
    <location>
        <begin position="2"/>
        <end position="68"/>
    </location>
</feature>
<dbReference type="SUPFAM" id="SSF64307">
    <property type="entry name" value="SirA-like"/>
    <property type="match status" value="1"/>
</dbReference>
<proteinExistence type="predicted"/>
<evidence type="ECO:0000313" key="6">
    <source>
        <dbReference type="Proteomes" id="UP000284644"/>
    </source>
</evidence>
<organism evidence="4 6">
    <name type="scientific">Blautia obeum</name>
    <dbReference type="NCBI Taxonomy" id="40520"/>
    <lineage>
        <taxon>Bacteria</taxon>
        <taxon>Bacillati</taxon>
        <taxon>Bacillota</taxon>
        <taxon>Clostridia</taxon>
        <taxon>Lachnospirales</taxon>
        <taxon>Lachnospiraceae</taxon>
        <taxon>Blautia</taxon>
    </lineage>
</organism>
<evidence type="ECO:0000313" key="3">
    <source>
        <dbReference type="EMBL" id="RGS75730.1"/>
    </source>
</evidence>